<evidence type="ECO:0000313" key="3">
    <source>
        <dbReference type="EMBL" id="GGC96920.1"/>
    </source>
</evidence>
<evidence type="ECO:0000259" key="2">
    <source>
        <dbReference type="Pfam" id="PF04945"/>
    </source>
</evidence>
<keyword evidence="4" id="KW-1185">Reference proteome</keyword>
<feature type="domain" description="YHS" evidence="2">
    <location>
        <begin position="43"/>
        <end position="89"/>
    </location>
</feature>
<sequence length="149" mass="16394">MKRLSILFVALFAGLVQIAAAKAADPVYTGVFSNTAVGGYDPVAYFNEGAPVEGSKDFVTEYKGAEWRFSSAENRDRFIANPSAYAPQYGGYCAWAAAQGKLAKGDPAYWAIVNGRLYLNYDRKVQEMWETDIPGFIMKADANWPAIIE</sequence>
<organism evidence="3 4">
    <name type="scientific">Aquisalinus flavus</name>
    <dbReference type="NCBI Taxonomy" id="1526572"/>
    <lineage>
        <taxon>Bacteria</taxon>
        <taxon>Pseudomonadati</taxon>
        <taxon>Pseudomonadota</taxon>
        <taxon>Alphaproteobacteria</taxon>
        <taxon>Parvularculales</taxon>
        <taxon>Parvularculaceae</taxon>
        <taxon>Aquisalinus</taxon>
    </lineage>
</organism>
<comment type="caution">
    <text evidence="3">The sequence shown here is derived from an EMBL/GenBank/DDBJ whole genome shotgun (WGS) entry which is preliminary data.</text>
</comment>
<gene>
    <name evidence="3" type="ORF">GCM10011342_02250</name>
</gene>
<dbReference type="AlphaFoldDB" id="A0A8J2V3U1"/>
<evidence type="ECO:0000256" key="1">
    <source>
        <dbReference type="SAM" id="SignalP"/>
    </source>
</evidence>
<keyword evidence="1" id="KW-0732">Signal</keyword>
<dbReference type="NCBIfam" id="NF041384">
    <property type="entry name" value="YHS_seleno_dom"/>
    <property type="match status" value="1"/>
</dbReference>
<reference evidence="3" key="1">
    <citation type="journal article" date="2014" name="Int. J. Syst. Evol. Microbiol.">
        <title>Complete genome sequence of Corynebacterium casei LMG S-19264T (=DSM 44701T), isolated from a smear-ripened cheese.</title>
        <authorList>
            <consortium name="US DOE Joint Genome Institute (JGI-PGF)"/>
            <person name="Walter F."/>
            <person name="Albersmeier A."/>
            <person name="Kalinowski J."/>
            <person name="Ruckert C."/>
        </authorList>
    </citation>
    <scope>NUCLEOTIDE SEQUENCE</scope>
    <source>
        <strain evidence="3">CGMCC 1.12921</strain>
    </source>
</reference>
<feature type="signal peptide" evidence="1">
    <location>
        <begin position="1"/>
        <end position="23"/>
    </location>
</feature>
<protein>
    <recommendedName>
        <fullName evidence="2">YHS domain-containing protein</fullName>
    </recommendedName>
</protein>
<name>A0A8J2V3U1_9PROT</name>
<dbReference type="Pfam" id="PF04945">
    <property type="entry name" value="YHS"/>
    <property type="match status" value="1"/>
</dbReference>
<proteinExistence type="predicted"/>
<dbReference type="RefSeq" id="WP_188159464.1">
    <property type="nucleotide sequence ID" value="NZ_BMGH01000001.1"/>
</dbReference>
<accession>A0A8J2V3U1</accession>
<dbReference type="Proteomes" id="UP000613582">
    <property type="component" value="Unassembled WGS sequence"/>
</dbReference>
<dbReference type="InterPro" id="IPR007029">
    <property type="entry name" value="YHS_dom"/>
</dbReference>
<reference evidence="3" key="2">
    <citation type="submission" date="2020-09" db="EMBL/GenBank/DDBJ databases">
        <authorList>
            <person name="Sun Q."/>
            <person name="Zhou Y."/>
        </authorList>
    </citation>
    <scope>NUCLEOTIDE SEQUENCE</scope>
    <source>
        <strain evidence="3">CGMCC 1.12921</strain>
    </source>
</reference>
<evidence type="ECO:0000313" key="4">
    <source>
        <dbReference type="Proteomes" id="UP000613582"/>
    </source>
</evidence>
<dbReference type="EMBL" id="BMGH01000001">
    <property type="protein sequence ID" value="GGC96920.1"/>
    <property type="molecule type" value="Genomic_DNA"/>
</dbReference>
<feature type="chain" id="PRO_5035244908" description="YHS domain-containing protein" evidence="1">
    <location>
        <begin position="24"/>
        <end position="149"/>
    </location>
</feature>